<dbReference type="NCBIfam" id="NF009395">
    <property type="entry name" value="PRK12755.1"/>
    <property type="match status" value="1"/>
</dbReference>
<dbReference type="Gene3D" id="3.20.20.70">
    <property type="entry name" value="Aldolase class I"/>
    <property type="match status" value="1"/>
</dbReference>
<dbReference type="GO" id="GO:0003849">
    <property type="term" value="F:3-deoxy-7-phosphoheptulonate synthase activity"/>
    <property type="evidence" value="ECO:0007669"/>
    <property type="project" value="UniProtKB-EC"/>
</dbReference>
<dbReference type="InterPro" id="IPR006219">
    <property type="entry name" value="DAHP_synth_1"/>
</dbReference>
<dbReference type="Pfam" id="PF00793">
    <property type="entry name" value="DAHP_synth_1"/>
    <property type="match status" value="1"/>
</dbReference>
<accession>A0ABV6G526</accession>
<comment type="similarity">
    <text evidence="3 8">Belongs to the class-I DAHP synthase family.</text>
</comment>
<keyword evidence="4 8" id="KW-0028">Amino-acid biosynthesis</keyword>
<gene>
    <name evidence="10" type="ORF">ACFFHW_12405</name>
</gene>
<dbReference type="PIRSF" id="PIRSF001361">
    <property type="entry name" value="DAHP_synthase"/>
    <property type="match status" value="1"/>
</dbReference>
<dbReference type="EC" id="2.5.1.54" evidence="8"/>
<organism evidence="10 11">
    <name type="scientific">Kushneria aurantia</name>
    <dbReference type="NCBI Taxonomy" id="504092"/>
    <lineage>
        <taxon>Bacteria</taxon>
        <taxon>Pseudomonadati</taxon>
        <taxon>Pseudomonadota</taxon>
        <taxon>Gammaproteobacteria</taxon>
        <taxon>Oceanospirillales</taxon>
        <taxon>Halomonadaceae</taxon>
        <taxon>Kushneria</taxon>
    </lineage>
</organism>
<dbReference type="InterPro" id="IPR013785">
    <property type="entry name" value="Aldolase_TIM"/>
</dbReference>
<evidence type="ECO:0000256" key="3">
    <source>
        <dbReference type="ARBA" id="ARBA00007985"/>
    </source>
</evidence>
<dbReference type="Proteomes" id="UP001589814">
    <property type="component" value="Unassembled WGS sequence"/>
</dbReference>
<evidence type="ECO:0000256" key="8">
    <source>
        <dbReference type="PIRNR" id="PIRNR001361"/>
    </source>
</evidence>
<evidence type="ECO:0000256" key="2">
    <source>
        <dbReference type="ARBA" id="ARBA00004688"/>
    </source>
</evidence>
<dbReference type="NCBIfam" id="TIGR00034">
    <property type="entry name" value="aroFGH"/>
    <property type="match status" value="1"/>
</dbReference>
<evidence type="ECO:0000313" key="10">
    <source>
        <dbReference type="EMBL" id="MFC0268772.1"/>
    </source>
</evidence>
<protein>
    <recommendedName>
        <fullName evidence="8">Phospho-2-dehydro-3-deoxyheptonate aldolase</fullName>
        <ecNumber evidence="8">2.5.1.54</ecNumber>
    </recommendedName>
</protein>
<dbReference type="PANTHER" id="PTHR21225">
    <property type="entry name" value="PHOSPHO-2-DEHYDRO-3-DEOXYHEPTONATE ALDOLASE DAHP SYNTHETASE"/>
    <property type="match status" value="1"/>
</dbReference>
<dbReference type="SUPFAM" id="SSF51569">
    <property type="entry name" value="Aldolase"/>
    <property type="match status" value="1"/>
</dbReference>
<keyword evidence="5 8" id="KW-0808">Transferase</keyword>
<evidence type="ECO:0000313" key="11">
    <source>
        <dbReference type="Proteomes" id="UP001589814"/>
    </source>
</evidence>
<evidence type="ECO:0000256" key="1">
    <source>
        <dbReference type="ARBA" id="ARBA00003726"/>
    </source>
</evidence>
<dbReference type="EMBL" id="JBHLVX010000050">
    <property type="protein sequence ID" value="MFC0268772.1"/>
    <property type="molecule type" value="Genomic_DNA"/>
</dbReference>
<dbReference type="RefSeq" id="WP_019950621.1">
    <property type="nucleotide sequence ID" value="NZ_JBHLVX010000050.1"/>
</dbReference>
<feature type="domain" description="DAHP synthetase I/KDSA" evidence="9">
    <location>
        <begin position="57"/>
        <end position="348"/>
    </location>
</feature>
<evidence type="ECO:0000256" key="4">
    <source>
        <dbReference type="ARBA" id="ARBA00022605"/>
    </source>
</evidence>
<proteinExistence type="inferred from homology"/>
<dbReference type="PANTHER" id="PTHR21225:SF12">
    <property type="entry name" value="PHOSPHO-2-DEHYDRO-3-DEOXYHEPTONATE ALDOLASE, TYROSINE-INHIBITED"/>
    <property type="match status" value="1"/>
</dbReference>
<comment type="catalytic activity">
    <reaction evidence="7 8">
        <text>D-erythrose 4-phosphate + phosphoenolpyruvate + H2O = 7-phospho-2-dehydro-3-deoxy-D-arabino-heptonate + phosphate</text>
        <dbReference type="Rhea" id="RHEA:14717"/>
        <dbReference type="ChEBI" id="CHEBI:15377"/>
        <dbReference type="ChEBI" id="CHEBI:16897"/>
        <dbReference type="ChEBI" id="CHEBI:43474"/>
        <dbReference type="ChEBI" id="CHEBI:58394"/>
        <dbReference type="ChEBI" id="CHEBI:58702"/>
        <dbReference type="EC" id="2.5.1.54"/>
    </reaction>
</comment>
<evidence type="ECO:0000259" key="9">
    <source>
        <dbReference type="Pfam" id="PF00793"/>
    </source>
</evidence>
<evidence type="ECO:0000256" key="7">
    <source>
        <dbReference type="ARBA" id="ARBA00047508"/>
    </source>
</evidence>
<comment type="function">
    <text evidence="1 8">Stereospecific condensation of phosphoenolpyruvate (PEP) and D-erythrose-4-phosphate (E4P) giving rise to 3-deoxy-D-arabino-heptulosonate-7-phosphate (DAHP).</text>
</comment>
<evidence type="ECO:0000256" key="6">
    <source>
        <dbReference type="ARBA" id="ARBA00023141"/>
    </source>
</evidence>
<keyword evidence="6 8" id="KW-0057">Aromatic amino acid biosynthesis</keyword>
<evidence type="ECO:0000256" key="5">
    <source>
        <dbReference type="ARBA" id="ARBA00022679"/>
    </source>
</evidence>
<keyword evidence="11" id="KW-1185">Reference proteome</keyword>
<reference evidence="10 11" key="1">
    <citation type="submission" date="2024-09" db="EMBL/GenBank/DDBJ databases">
        <authorList>
            <person name="Sun Q."/>
            <person name="Mori K."/>
        </authorList>
    </citation>
    <scope>NUCLEOTIDE SEQUENCE [LARGE SCALE GENOMIC DNA]</scope>
    <source>
        <strain evidence="10 11">CCM 7415</strain>
    </source>
</reference>
<comment type="caution">
    <text evidence="10">The sequence shown here is derived from an EMBL/GenBank/DDBJ whole genome shotgun (WGS) entry which is preliminary data.</text>
</comment>
<name>A0ABV6G526_9GAMM</name>
<dbReference type="InterPro" id="IPR006218">
    <property type="entry name" value="DAHP1/KDSA"/>
</dbReference>
<comment type="pathway">
    <text evidence="2 8">Metabolic intermediate biosynthesis; chorismate biosynthesis; chorismate from D-erythrose 4-phosphate and phosphoenolpyruvate: step 1/7.</text>
</comment>
<sequence length="372" mass="39738">MNAQLDTALAETDASLDVDAEIAGSRLLPTADELRRAVPLDPALEARIHRQRDAIRDVLAGRDERLLVVIGPCSIHDRDSALDYAGRLAELNAQLGDVLLPVMRVYVEKPRTTVGWKGLAYDPHLDGSDDMAEGLYQTRRLMRDITALGLPIACELLQPMLVDYIEDLLGWAAVGARTTESQVHREMVSALGLPVGFKNATSGDIGVAVDAMGASRHGHRYPGLDAHGRPALLTSKGNPDTQLVLRGGQRGPNFDAASVERARGALLEGGLDGSIMVDCSHANSGKDPARQPAVLDDVLRQRLAGQRALTGVMLESHILSGKQKLGGELRYGVSVTDGCLGWEESAALLTRAAQQLRQGVSAGERLSACATN</sequence>